<dbReference type="Proteomes" id="UP001165079">
    <property type="component" value="Unassembled WGS sequence"/>
</dbReference>
<reference evidence="1" key="1">
    <citation type="submission" date="2023-03" db="EMBL/GenBank/DDBJ databases">
        <title>Actinorhabdospora filicis NBRC 111898.</title>
        <authorList>
            <person name="Ichikawa N."/>
            <person name="Sato H."/>
            <person name="Tonouchi N."/>
        </authorList>
    </citation>
    <scope>NUCLEOTIDE SEQUENCE</scope>
    <source>
        <strain evidence="1">NBRC 111898</strain>
    </source>
</reference>
<dbReference type="RefSeq" id="WP_285661752.1">
    <property type="nucleotide sequence ID" value="NZ_BSTX01000001.1"/>
</dbReference>
<dbReference type="EMBL" id="BSTX01000001">
    <property type="protein sequence ID" value="GLZ76582.1"/>
    <property type="molecule type" value="Genomic_DNA"/>
</dbReference>
<protein>
    <submittedName>
        <fullName evidence="1">Uncharacterized protein</fullName>
    </submittedName>
</protein>
<keyword evidence="2" id="KW-1185">Reference proteome</keyword>
<comment type="caution">
    <text evidence="1">The sequence shown here is derived from an EMBL/GenBank/DDBJ whole genome shotgun (WGS) entry which is preliminary data.</text>
</comment>
<name>A0A9W6W238_9ACTN</name>
<sequence length="149" mass="15202">MPMNVRGLLGVLAAVGAAALVTGYLALPTPAPVPTLVGVTPATGTPPVGTTHAYPLVGVPTTTPGERAHALAVALRRDHPRLGPTVQRTIGGLPAVEYAYTDANGDWTGVATAWFPAGTMVVQDCGLDGFDRPARLAECAQVLDQPVTA</sequence>
<organism evidence="1 2">
    <name type="scientific">Actinorhabdospora filicis</name>
    <dbReference type="NCBI Taxonomy" id="1785913"/>
    <lineage>
        <taxon>Bacteria</taxon>
        <taxon>Bacillati</taxon>
        <taxon>Actinomycetota</taxon>
        <taxon>Actinomycetes</taxon>
        <taxon>Micromonosporales</taxon>
        <taxon>Micromonosporaceae</taxon>
        <taxon>Actinorhabdospora</taxon>
    </lineage>
</organism>
<dbReference type="AlphaFoldDB" id="A0A9W6W238"/>
<proteinExistence type="predicted"/>
<accession>A0A9W6W238</accession>
<gene>
    <name evidence="1" type="ORF">Afil01_13890</name>
</gene>
<evidence type="ECO:0000313" key="1">
    <source>
        <dbReference type="EMBL" id="GLZ76582.1"/>
    </source>
</evidence>
<evidence type="ECO:0000313" key="2">
    <source>
        <dbReference type="Proteomes" id="UP001165079"/>
    </source>
</evidence>